<dbReference type="Gene3D" id="3.50.50.60">
    <property type="entry name" value="FAD/NAD(P)-binding domain"/>
    <property type="match status" value="1"/>
</dbReference>
<evidence type="ECO:0000256" key="4">
    <source>
        <dbReference type="ARBA" id="ARBA00023014"/>
    </source>
</evidence>
<keyword evidence="5" id="KW-1015">Disulfide bond</keyword>
<dbReference type="EMBL" id="JBHUMR010000015">
    <property type="protein sequence ID" value="MFD2618449.1"/>
    <property type="molecule type" value="Genomic_DNA"/>
</dbReference>
<name>A0ABW5PUZ3_9BACI</name>
<evidence type="ECO:0000313" key="7">
    <source>
        <dbReference type="EMBL" id="MFD2618449.1"/>
    </source>
</evidence>
<dbReference type="Pfam" id="PF01266">
    <property type="entry name" value="DAO"/>
    <property type="match status" value="1"/>
</dbReference>
<dbReference type="InterPro" id="IPR017941">
    <property type="entry name" value="Rieske_2Fe-2S"/>
</dbReference>
<reference evidence="8" key="1">
    <citation type="journal article" date="2019" name="Int. J. Syst. Evol. Microbiol.">
        <title>The Global Catalogue of Microorganisms (GCM) 10K type strain sequencing project: providing services to taxonomists for standard genome sequencing and annotation.</title>
        <authorList>
            <consortium name="The Broad Institute Genomics Platform"/>
            <consortium name="The Broad Institute Genome Sequencing Center for Infectious Disease"/>
            <person name="Wu L."/>
            <person name="Ma J."/>
        </authorList>
    </citation>
    <scope>NUCLEOTIDE SEQUENCE [LARGE SCALE GENOMIC DNA]</scope>
    <source>
        <strain evidence="8">TISTR 2241</strain>
    </source>
</reference>
<feature type="domain" description="Rieske" evidence="6">
    <location>
        <begin position="423"/>
        <end position="506"/>
    </location>
</feature>
<dbReference type="CDD" id="cd03477">
    <property type="entry name" value="Rieske_YhfW_C"/>
    <property type="match status" value="1"/>
</dbReference>
<dbReference type="PRINTS" id="PR00162">
    <property type="entry name" value="RIESKE"/>
</dbReference>
<dbReference type="Pfam" id="PF00355">
    <property type="entry name" value="Rieske"/>
    <property type="match status" value="1"/>
</dbReference>
<sequence>MSEDGHSFDEKLSSYWLETCQIPSFPSLKEDIQADVTVVGGGISGVLTAYRLAKEGVKVVLLEANKLLHGTTGHTTAKVTAQHGLIYDEFIQHFGVEKTMQYVDSNIEAINWIKEMIKTDHIDCDYQEQDAIIYATTKQTDDLLKKEYKAYQQLGIESEWLTTLPIRVPVISALSMKGQMQFHPIKFLVHMIQEMTKLGGLIFENTVVNSVDTEPSIKVKTQSGFEVTTNNVVFCTHVPYFVKGQYYAKLFPYRSYLVATRVSDEYPGGMYYTPDDGTRSIRSTTHDGETIVFFGGDGHKAGQDKAENRHYDNLLSFGRSVFNIQEEYQSWSAQDNETLDKIPYIGLVNSKQHNIYIETGYRKWGMTLSTVASKLISDLILGKENPYKDLYSPERFYADPSIKKFIQENANVAAELIKGKLPKKTKSVDELQPGEGANVVINGKKCGAYKDKDGQMFIVDTTCTHLGCEVQWNHHDQTWDCPCHGSRFLPNGEVMEGPAKKPLNKK</sequence>
<dbReference type="SUPFAM" id="SSF50022">
    <property type="entry name" value="ISP domain"/>
    <property type="match status" value="1"/>
</dbReference>
<dbReference type="PANTHER" id="PTHR13847">
    <property type="entry name" value="SARCOSINE DEHYDROGENASE-RELATED"/>
    <property type="match status" value="1"/>
</dbReference>
<dbReference type="Gene3D" id="3.30.9.10">
    <property type="entry name" value="D-Amino Acid Oxidase, subunit A, domain 2"/>
    <property type="match status" value="1"/>
</dbReference>
<keyword evidence="4" id="KW-0411">Iron-sulfur</keyword>
<evidence type="ECO:0000256" key="5">
    <source>
        <dbReference type="ARBA" id="ARBA00023157"/>
    </source>
</evidence>
<organism evidence="7 8">
    <name type="scientific">Terrilactibacillus laevilacticus</name>
    <dbReference type="NCBI Taxonomy" id="1380157"/>
    <lineage>
        <taxon>Bacteria</taxon>
        <taxon>Bacillati</taxon>
        <taxon>Bacillota</taxon>
        <taxon>Bacilli</taxon>
        <taxon>Bacillales</taxon>
        <taxon>Bacillaceae</taxon>
        <taxon>Terrilactibacillus</taxon>
    </lineage>
</organism>
<evidence type="ECO:0000256" key="1">
    <source>
        <dbReference type="ARBA" id="ARBA00022714"/>
    </source>
</evidence>
<evidence type="ECO:0000259" key="6">
    <source>
        <dbReference type="PROSITE" id="PS51296"/>
    </source>
</evidence>
<dbReference type="SUPFAM" id="SSF51905">
    <property type="entry name" value="FAD/NAD(P)-binding domain"/>
    <property type="match status" value="1"/>
</dbReference>
<evidence type="ECO:0000256" key="2">
    <source>
        <dbReference type="ARBA" id="ARBA00022723"/>
    </source>
</evidence>
<keyword evidence="2" id="KW-0479">Metal-binding</keyword>
<dbReference type="Proteomes" id="UP001597458">
    <property type="component" value="Unassembled WGS sequence"/>
</dbReference>
<accession>A0ABW5PUZ3</accession>
<keyword evidence="8" id="KW-1185">Reference proteome</keyword>
<keyword evidence="1" id="KW-0001">2Fe-2S</keyword>
<evidence type="ECO:0000313" key="8">
    <source>
        <dbReference type="Proteomes" id="UP001597458"/>
    </source>
</evidence>
<keyword evidence="3" id="KW-0408">Iron</keyword>
<dbReference type="PANTHER" id="PTHR13847:SF274">
    <property type="entry name" value="RIESKE 2FE-2S IRON-SULFUR PROTEIN YHFW-RELATED"/>
    <property type="match status" value="1"/>
</dbReference>
<proteinExistence type="predicted"/>
<dbReference type="RefSeq" id="WP_141190961.1">
    <property type="nucleotide sequence ID" value="NZ_JBHUMR010000015.1"/>
</dbReference>
<dbReference type="InterPro" id="IPR036922">
    <property type="entry name" value="Rieske_2Fe-2S_sf"/>
</dbReference>
<dbReference type="InterPro" id="IPR006076">
    <property type="entry name" value="FAD-dep_OxRdtase"/>
</dbReference>
<dbReference type="Gene3D" id="2.102.10.10">
    <property type="entry name" value="Rieske [2Fe-2S] iron-sulphur domain"/>
    <property type="match status" value="1"/>
</dbReference>
<dbReference type="InterPro" id="IPR005805">
    <property type="entry name" value="Rieske_Fe-S_prot_C"/>
</dbReference>
<evidence type="ECO:0000256" key="3">
    <source>
        <dbReference type="ARBA" id="ARBA00023004"/>
    </source>
</evidence>
<dbReference type="PROSITE" id="PS51296">
    <property type="entry name" value="RIESKE"/>
    <property type="match status" value="1"/>
</dbReference>
<comment type="caution">
    <text evidence="7">The sequence shown here is derived from an EMBL/GenBank/DDBJ whole genome shotgun (WGS) entry which is preliminary data.</text>
</comment>
<gene>
    <name evidence="7" type="ORF">ACFSTF_14160</name>
</gene>
<dbReference type="InterPro" id="IPR038010">
    <property type="entry name" value="YhfW_C"/>
</dbReference>
<dbReference type="InterPro" id="IPR036188">
    <property type="entry name" value="FAD/NAD-bd_sf"/>
</dbReference>
<protein>
    <submittedName>
        <fullName evidence="7">FAD-dependent oxidoreductase</fullName>
    </submittedName>
</protein>